<comment type="similarity">
    <text evidence="2 10">Belongs to the COG6 family.</text>
</comment>
<proteinExistence type="inferred from homology"/>
<comment type="subcellular location">
    <subcellularLocation>
        <location evidence="1 10">Golgi apparatus membrane</location>
        <topology evidence="1 10">Peripheral membrane protein</topology>
    </subcellularLocation>
</comment>
<keyword evidence="15" id="KW-1185">Reference proteome</keyword>
<dbReference type="InterPro" id="IPR048369">
    <property type="entry name" value="COG6_C"/>
</dbReference>
<dbReference type="Proteomes" id="UP000827284">
    <property type="component" value="Unassembled WGS sequence"/>
</dbReference>
<comment type="function">
    <text evidence="9">Acts as a component of the peripheral membrane COG complex that is involved in intra-Golgi protein trafficking. COG is located at the cis-Golgi, and regulates tethering of retrograde intra-Golgi vesicles and possibly a number of other membrane trafficking events.</text>
</comment>
<evidence type="ECO:0000256" key="2">
    <source>
        <dbReference type="ARBA" id="ARBA00011023"/>
    </source>
</evidence>
<feature type="domain" description="Conserved Oligomeric Golgi complex subunit 6 C-terminal" evidence="13">
    <location>
        <begin position="176"/>
        <end position="650"/>
    </location>
</feature>
<dbReference type="PANTHER" id="PTHR21506:SF0">
    <property type="entry name" value="CONSERVED OLIGOMERIC GOLGI COMPLEX SUBUNIT 6"/>
    <property type="match status" value="1"/>
</dbReference>
<dbReference type="OrthoDB" id="272987at2759"/>
<comment type="caution">
    <text evidence="14">The sequence shown here is derived from an EMBL/GenBank/DDBJ whole genome shotgun (WGS) entry which is preliminary data.</text>
</comment>
<reference evidence="14" key="1">
    <citation type="submission" date="2021-11" db="EMBL/GenBank/DDBJ databases">
        <authorList>
            <person name="Herlambang A."/>
            <person name="Guo Y."/>
            <person name="Takashima Y."/>
            <person name="Nishizawa T."/>
        </authorList>
    </citation>
    <scope>NUCLEOTIDE SEQUENCE</scope>
    <source>
        <strain evidence="14">E1425</strain>
    </source>
</reference>
<evidence type="ECO:0000256" key="5">
    <source>
        <dbReference type="ARBA" id="ARBA00022927"/>
    </source>
</evidence>
<evidence type="ECO:0000256" key="1">
    <source>
        <dbReference type="ARBA" id="ARBA00004395"/>
    </source>
</evidence>
<evidence type="ECO:0000256" key="6">
    <source>
        <dbReference type="ARBA" id="ARBA00023034"/>
    </source>
</evidence>
<evidence type="ECO:0000256" key="11">
    <source>
        <dbReference type="SAM" id="Coils"/>
    </source>
</evidence>
<evidence type="ECO:0000256" key="4">
    <source>
        <dbReference type="ARBA" id="ARBA00022448"/>
    </source>
</evidence>
<keyword evidence="5 10" id="KW-0653">Protein transport</keyword>
<keyword evidence="4 10" id="KW-0813">Transport</keyword>
<keyword evidence="11" id="KW-0175">Coiled coil</keyword>
<dbReference type="AlphaFoldDB" id="A0A9P3LT46"/>
<comment type="subunit">
    <text evidence="10">Component of the conserved oligomeric Golgi complex.</text>
</comment>
<dbReference type="GO" id="GO:0000139">
    <property type="term" value="C:Golgi membrane"/>
    <property type="evidence" value="ECO:0007669"/>
    <property type="project" value="UniProtKB-SubCell"/>
</dbReference>
<dbReference type="EMBL" id="BQFW01000002">
    <property type="protein sequence ID" value="GJJ69265.1"/>
    <property type="molecule type" value="Genomic_DNA"/>
</dbReference>
<dbReference type="Pfam" id="PF06419">
    <property type="entry name" value="COG6_N"/>
    <property type="match status" value="1"/>
</dbReference>
<comment type="function">
    <text evidence="10">Acts as component of the peripheral membrane COG complex that is involved in intra-Golgi protein trafficking. COG is located at the cis-Golgi, and regulates tethering of retrograde intra-Golgi vesicles and possibly a number of other membrane trafficking events.</text>
</comment>
<name>A0A9P3LT46_9FUNG</name>
<dbReference type="Pfam" id="PF20653">
    <property type="entry name" value="COG6_C"/>
    <property type="match status" value="1"/>
</dbReference>
<evidence type="ECO:0000259" key="13">
    <source>
        <dbReference type="Pfam" id="PF20653"/>
    </source>
</evidence>
<dbReference type="PANTHER" id="PTHR21506">
    <property type="entry name" value="COMPONENT OF OLIGOMERIC GOLGI COMPLEX 6"/>
    <property type="match status" value="1"/>
</dbReference>
<dbReference type="GO" id="GO:0017119">
    <property type="term" value="C:Golgi transport complex"/>
    <property type="evidence" value="ECO:0007669"/>
    <property type="project" value="UniProtKB-UniRule"/>
</dbReference>
<evidence type="ECO:0000259" key="12">
    <source>
        <dbReference type="Pfam" id="PF06419"/>
    </source>
</evidence>
<sequence>MNSNANPLSAKLTKLLSSSLDDPKLRTSLTALSDFYTVNAVNSRHNLRGDIERRGTEVNYEFLRELEKVNLQFLELEEEMSSMNSLCQEMQDRLNFANDKTITLLEQTDALREQSNLCAVRQTILEAFLDRFTLSESEITILCSTAMDVTPAFFDALEHLEKIHADCNALLITEHQRAGLEIMDSMRTYRSISYDKLHRWMQTECRTMSRPDGMMEVREVTKKAIQALKQDDQFFRAILEELVHVRRNAIFRAFNEALTQGGPGGTPRPIEIHAHDPLRYIGDMLAWLHQTVASEREFLESLLNSSERRSRDRGQAEIKLPKASPLRLVESEQSDADIINALLDKNLEGTSRPLRSRVEQVLVSQANAITAFKISNLIKFYSSTIERAIGPEAALSKTLHELSEASMQVFFDAVGKQSADLLRRPESPGPDLGPPPAMKETVSQLKEIMKSFDTSFVQVDEGNQDFAPILSAVIDPVFQMCEIGATQRNAFDRAIYMMNCLHYVQSALVYPFTKHKVEVLEKQVQEYVDTVVDELHIVLLKQSGISTLIHAMETKEEQTPLSKVPQMDAAAVSSVLTRLDRFLGTVDLDLASWLSKIVSSRLAKEISRQNVKMFVDAYRRLCVAIEDPKNQYENPSSILVRSADDVQMVLVVD</sequence>
<reference evidence="14" key="2">
    <citation type="journal article" date="2022" name="Microbiol. Resour. Announc.">
        <title>Whole-Genome Sequence of Entomortierella parvispora E1425, a Mucoromycotan Fungus Associated with Burkholderiaceae-Related Endosymbiotic Bacteria.</title>
        <authorList>
            <person name="Herlambang A."/>
            <person name="Guo Y."/>
            <person name="Takashima Y."/>
            <person name="Narisawa K."/>
            <person name="Ohta H."/>
            <person name="Nishizawa T."/>
        </authorList>
    </citation>
    <scope>NUCLEOTIDE SEQUENCE</scope>
    <source>
        <strain evidence="14">E1425</strain>
    </source>
</reference>
<evidence type="ECO:0000256" key="7">
    <source>
        <dbReference type="ARBA" id="ARBA00023136"/>
    </source>
</evidence>
<evidence type="ECO:0000256" key="8">
    <source>
        <dbReference type="ARBA" id="ARBA00031348"/>
    </source>
</evidence>
<keyword evidence="7 10" id="KW-0472">Membrane</keyword>
<dbReference type="InterPro" id="IPR010490">
    <property type="entry name" value="COG6"/>
</dbReference>
<evidence type="ECO:0000256" key="10">
    <source>
        <dbReference type="RuleBase" id="RU365075"/>
    </source>
</evidence>
<dbReference type="InterPro" id="IPR048368">
    <property type="entry name" value="COG6_N"/>
</dbReference>
<evidence type="ECO:0000313" key="15">
    <source>
        <dbReference type="Proteomes" id="UP000827284"/>
    </source>
</evidence>
<evidence type="ECO:0000256" key="9">
    <source>
        <dbReference type="ARBA" id="ARBA00043873"/>
    </source>
</evidence>
<evidence type="ECO:0000313" key="14">
    <source>
        <dbReference type="EMBL" id="GJJ69265.1"/>
    </source>
</evidence>
<keyword evidence="6 10" id="KW-0333">Golgi apparatus</keyword>
<dbReference type="GO" id="GO:0015031">
    <property type="term" value="P:protein transport"/>
    <property type="evidence" value="ECO:0007669"/>
    <property type="project" value="UniProtKB-KW"/>
</dbReference>
<feature type="coiled-coil region" evidence="11">
    <location>
        <begin position="66"/>
        <end position="93"/>
    </location>
</feature>
<organism evidence="14 15">
    <name type="scientific">Entomortierella parvispora</name>
    <dbReference type="NCBI Taxonomy" id="205924"/>
    <lineage>
        <taxon>Eukaryota</taxon>
        <taxon>Fungi</taxon>
        <taxon>Fungi incertae sedis</taxon>
        <taxon>Mucoromycota</taxon>
        <taxon>Mortierellomycotina</taxon>
        <taxon>Mortierellomycetes</taxon>
        <taxon>Mortierellales</taxon>
        <taxon>Mortierellaceae</taxon>
        <taxon>Entomortierella</taxon>
    </lineage>
</organism>
<accession>A0A9P3LT46</accession>
<gene>
    <name evidence="14" type="ORF">EMPS_01611</name>
</gene>
<dbReference type="SMART" id="SM01087">
    <property type="entry name" value="COG6"/>
    <property type="match status" value="1"/>
</dbReference>
<evidence type="ECO:0000256" key="3">
    <source>
        <dbReference type="ARBA" id="ARBA00020973"/>
    </source>
</evidence>
<feature type="domain" description="Conserved oligomeric complex COG6 N-terminal" evidence="12">
    <location>
        <begin position="32"/>
        <end position="144"/>
    </location>
</feature>
<protein>
    <recommendedName>
        <fullName evidence="3 10">Conserved oligomeric Golgi complex subunit 6</fullName>
        <shortName evidence="10">COG complex subunit 6</shortName>
    </recommendedName>
    <alternativeName>
        <fullName evidence="8 10">Component of oligomeric Golgi complex 6</fullName>
    </alternativeName>
</protein>
<dbReference type="GO" id="GO:0006891">
    <property type="term" value="P:intra-Golgi vesicle-mediated transport"/>
    <property type="evidence" value="ECO:0007669"/>
    <property type="project" value="UniProtKB-UniRule"/>
</dbReference>